<dbReference type="PANTHER" id="PTHR35457:SF1">
    <property type="entry name" value="HEME A SYNTHASE"/>
    <property type="match status" value="1"/>
</dbReference>
<feature type="transmembrane region" description="Helical" evidence="12">
    <location>
        <begin position="230"/>
        <end position="252"/>
    </location>
</feature>
<evidence type="ECO:0000256" key="4">
    <source>
        <dbReference type="ARBA" id="ARBA00022723"/>
    </source>
</evidence>
<feature type="transmembrane region" description="Helical" evidence="12">
    <location>
        <begin position="293"/>
        <end position="314"/>
    </location>
</feature>
<dbReference type="Pfam" id="PF02628">
    <property type="entry name" value="COX15-CtaA"/>
    <property type="match status" value="1"/>
</dbReference>
<evidence type="ECO:0000256" key="12">
    <source>
        <dbReference type="SAM" id="Phobius"/>
    </source>
</evidence>
<gene>
    <name evidence="13" type="ORF">A3F84_25030</name>
</gene>
<keyword evidence="8" id="KW-0350">Heme biosynthesis</keyword>
<organism evidence="13 14">
    <name type="scientific">Handelsmanbacteria sp. (strain RIFCSPLOWO2_12_FULL_64_10)</name>
    <dbReference type="NCBI Taxonomy" id="1817868"/>
    <lineage>
        <taxon>Bacteria</taxon>
        <taxon>Candidatus Handelsmaniibacteriota</taxon>
    </lineage>
</organism>
<feature type="transmembrane region" description="Helical" evidence="12">
    <location>
        <begin position="125"/>
        <end position="145"/>
    </location>
</feature>
<evidence type="ECO:0000313" key="14">
    <source>
        <dbReference type="Proteomes" id="UP000178606"/>
    </source>
</evidence>
<feature type="transmembrane region" description="Helical" evidence="12">
    <location>
        <begin position="12"/>
        <end position="33"/>
    </location>
</feature>
<feature type="transmembrane region" description="Helical" evidence="12">
    <location>
        <begin position="264"/>
        <end position="287"/>
    </location>
</feature>
<evidence type="ECO:0000256" key="3">
    <source>
        <dbReference type="ARBA" id="ARBA00022692"/>
    </source>
</evidence>
<feature type="transmembrane region" description="Helical" evidence="12">
    <location>
        <begin position="68"/>
        <end position="85"/>
    </location>
</feature>
<accession>A0A1F6CJR2</accession>
<name>A0A1F6CJR2_HANXR</name>
<dbReference type="PANTHER" id="PTHR35457">
    <property type="entry name" value="HEME A SYNTHASE"/>
    <property type="match status" value="1"/>
</dbReference>
<keyword evidence="4" id="KW-0479">Metal-binding</keyword>
<comment type="subcellular location">
    <subcellularLocation>
        <location evidence="1">Membrane</location>
        <topology evidence="1">Multi-pass membrane protein</topology>
    </subcellularLocation>
</comment>
<reference evidence="13 14" key="1">
    <citation type="journal article" date="2016" name="Nat. Commun.">
        <title>Thousands of microbial genomes shed light on interconnected biogeochemical processes in an aquifer system.</title>
        <authorList>
            <person name="Anantharaman K."/>
            <person name="Brown C.T."/>
            <person name="Hug L.A."/>
            <person name="Sharon I."/>
            <person name="Castelle C.J."/>
            <person name="Probst A.J."/>
            <person name="Thomas B.C."/>
            <person name="Singh A."/>
            <person name="Wilkins M.J."/>
            <person name="Karaoz U."/>
            <person name="Brodie E.L."/>
            <person name="Williams K.H."/>
            <person name="Hubbard S.S."/>
            <person name="Banfield J.F."/>
        </authorList>
    </citation>
    <scope>NUCLEOTIDE SEQUENCE [LARGE SCALE GENOMIC DNA]</scope>
    <source>
        <strain evidence="14">RIFCSPLOWO2_12_FULL_64_10</strain>
    </source>
</reference>
<dbReference type="Proteomes" id="UP000178606">
    <property type="component" value="Unassembled WGS sequence"/>
</dbReference>
<evidence type="ECO:0000256" key="6">
    <source>
        <dbReference type="ARBA" id="ARBA00023002"/>
    </source>
</evidence>
<dbReference type="GO" id="GO:0016491">
    <property type="term" value="F:oxidoreductase activity"/>
    <property type="evidence" value="ECO:0007669"/>
    <property type="project" value="UniProtKB-KW"/>
</dbReference>
<comment type="caution">
    <text evidence="13">The sequence shown here is derived from an EMBL/GenBank/DDBJ whole genome shotgun (WGS) entry which is preliminary data.</text>
</comment>
<evidence type="ECO:0000256" key="7">
    <source>
        <dbReference type="ARBA" id="ARBA00023004"/>
    </source>
</evidence>
<evidence type="ECO:0000256" key="10">
    <source>
        <dbReference type="ARBA" id="ARBA00023157"/>
    </source>
</evidence>
<dbReference type="GO" id="GO:0046872">
    <property type="term" value="F:metal ion binding"/>
    <property type="evidence" value="ECO:0007669"/>
    <property type="project" value="UniProtKB-KW"/>
</dbReference>
<evidence type="ECO:0000313" key="13">
    <source>
        <dbReference type="EMBL" id="OGG49338.1"/>
    </source>
</evidence>
<sequence>MNTNVSVDNPWLHRFATLTAGATLFLIVAGGLVTSTGSGLAVPDWPLSYGVVFPPMVGGIFYEHGHRMVATFVGFLTTVLAVWLWRREERRWVRRLGLLALGAVALQGVLGGLTVLYLLPAPVSVVHACLAQTFFCLTVSIALFTSAEWRRRLPSLADAGRPSLRGLCLATAAVIYAQLILGAVMRHTEAGLAIPDFPLSFGRLIPPFSSLSVNPTAPFPISLEEYRNRVLIHFAHRAWAVAVAALVAWTAWRILRAHRGQRALVRPVLLMAGLVVLQVCLGGFVVWTEKNVAVATAHVAVGAAILASSVVLTLRVWRLTAERAESAVRELIP</sequence>
<dbReference type="GO" id="GO:0016020">
    <property type="term" value="C:membrane"/>
    <property type="evidence" value="ECO:0007669"/>
    <property type="project" value="UniProtKB-SubCell"/>
</dbReference>
<evidence type="ECO:0000256" key="1">
    <source>
        <dbReference type="ARBA" id="ARBA00004141"/>
    </source>
</evidence>
<dbReference type="EMBL" id="MFKF01000233">
    <property type="protein sequence ID" value="OGG49338.1"/>
    <property type="molecule type" value="Genomic_DNA"/>
</dbReference>
<evidence type="ECO:0000256" key="9">
    <source>
        <dbReference type="ARBA" id="ARBA00023136"/>
    </source>
</evidence>
<keyword evidence="3 12" id="KW-0812">Transmembrane</keyword>
<protein>
    <recommendedName>
        <fullName evidence="15">Cytochrome oxidase biogenesis protein CtaA</fullName>
    </recommendedName>
</protein>
<evidence type="ECO:0000256" key="2">
    <source>
        <dbReference type="ARBA" id="ARBA00022475"/>
    </source>
</evidence>
<dbReference type="GO" id="GO:0006784">
    <property type="term" value="P:heme A biosynthetic process"/>
    <property type="evidence" value="ECO:0007669"/>
    <property type="project" value="InterPro"/>
</dbReference>
<dbReference type="AlphaFoldDB" id="A0A1F6CJR2"/>
<evidence type="ECO:0008006" key="15">
    <source>
        <dbReference type="Google" id="ProtNLM"/>
    </source>
</evidence>
<evidence type="ECO:0000256" key="11">
    <source>
        <dbReference type="ARBA" id="ARBA00023444"/>
    </source>
</evidence>
<feature type="transmembrane region" description="Helical" evidence="12">
    <location>
        <begin position="166"/>
        <end position="185"/>
    </location>
</feature>
<feature type="transmembrane region" description="Helical" evidence="12">
    <location>
        <begin position="97"/>
        <end position="119"/>
    </location>
</feature>
<keyword evidence="2" id="KW-1003">Cell membrane</keyword>
<keyword evidence="7" id="KW-0408">Iron</keyword>
<keyword evidence="9 12" id="KW-0472">Membrane</keyword>
<comment type="pathway">
    <text evidence="11">Porphyrin-containing compound metabolism.</text>
</comment>
<dbReference type="InterPro" id="IPR003780">
    <property type="entry name" value="COX15/CtaA_fam"/>
</dbReference>
<evidence type="ECO:0000256" key="8">
    <source>
        <dbReference type="ARBA" id="ARBA00023133"/>
    </source>
</evidence>
<keyword evidence="10" id="KW-1015">Disulfide bond</keyword>
<proteinExistence type="predicted"/>
<evidence type="ECO:0000256" key="5">
    <source>
        <dbReference type="ARBA" id="ARBA00022989"/>
    </source>
</evidence>
<keyword evidence="5 12" id="KW-1133">Transmembrane helix</keyword>
<dbReference type="InterPro" id="IPR050450">
    <property type="entry name" value="COX15/CtaA_HemeA_synthase"/>
</dbReference>
<keyword evidence="6" id="KW-0560">Oxidoreductase</keyword>